<comment type="caution">
    <text evidence="7">The sequence shown here is derived from an EMBL/GenBank/DDBJ whole genome shotgun (WGS) entry which is preliminary data.</text>
</comment>
<comment type="subcellular location">
    <subcellularLocation>
        <location evidence="1">Periplasm</location>
    </subcellularLocation>
</comment>
<dbReference type="EMBL" id="AYYI01000105">
    <property type="protein sequence ID" value="KRM92843.1"/>
    <property type="molecule type" value="Genomic_DNA"/>
</dbReference>
<dbReference type="PATRIC" id="fig|1423796.3.peg.880"/>
<dbReference type="PANTHER" id="PTHR30222">
    <property type="entry name" value="SPERMIDINE/PUTRESCINE-BINDING PERIPLASMIC PROTEIN"/>
    <property type="match status" value="1"/>
</dbReference>
<dbReference type="InterPro" id="IPR001188">
    <property type="entry name" value="Sperm_putr-bd"/>
</dbReference>
<sequence length="357" mass="40605">MKRLISFALAILAVCALLVLGSSQLRAANGVKADHKLTLYNWGDYIDPALLKKFQKETGYQVQIETFDSNEAMFTKIKQGGTNYDLAVPSDYMIQKMRRAHLLKPIDHKRLQGLQQLNPRFLNQSFDRGNHYSLPYFWGTLGIVYNDQMIASQAIQHWQDLWSPKLRNQLMLVDSARDIMGMALITQGKSVNTTNQADLEQAKKKLQRLMPNVKAIVADEIKMYMAQNEAAAAVTWSGEAAEMMANNKHLHYVVPSEGSNLWFDNFVIPKTAKHYQAIYAFLNFMLKPENAAQNAAYVGYATPNQGAQHLLPASISNDHQFYPNDKVLARLQVYADLGQKMIGVYNDKFLEFKMYPR</sequence>
<evidence type="ECO:0000256" key="4">
    <source>
        <dbReference type="ARBA" id="ARBA00022764"/>
    </source>
</evidence>
<feature type="chain" id="PRO_5006415869" evidence="6">
    <location>
        <begin position="28"/>
        <end position="357"/>
    </location>
</feature>
<gene>
    <name evidence="7" type="ORF">FC24_GL000859</name>
</gene>
<evidence type="ECO:0000256" key="6">
    <source>
        <dbReference type="SAM" id="SignalP"/>
    </source>
</evidence>
<dbReference type="OrthoDB" id="9769319at2"/>
<keyword evidence="2" id="KW-0813">Transport</keyword>
<evidence type="ECO:0000256" key="5">
    <source>
        <dbReference type="PIRSR" id="PIRSR019574-1"/>
    </source>
</evidence>
<dbReference type="STRING" id="1423796.FC24_GL000859"/>
<dbReference type="Proteomes" id="UP000051638">
    <property type="component" value="Unassembled WGS sequence"/>
</dbReference>
<dbReference type="RefSeq" id="WP_057874867.1">
    <property type="nucleotide sequence ID" value="NZ_AYYI01000105.1"/>
</dbReference>
<dbReference type="PRINTS" id="PR00909">
    <property type="entry name" value="SPERMDNBNDNG"/>
</dbReference>
<dbReference type="GO" id="GO:0019808">
    <property type="term" value="F:polyamine binding"/>
    <property type="evidence" value="ECO:0007669"/>
    <property type="project" value="InterPro"/>
</dbReference>
<evidence type="ECO:0000256" key="1">
    <source>
        <dbReference type="ARBA" id="ARBA00004418"/>
    </source>
</evidence>
<organism evidence="7 8">
    <name type="scientific">Loigolactobacillus rennini DSM 20253</name>
    <dbReference type="NCBI Taxonomy" id="1423796"/>
    <lineage>
        <taxon>Bacteria</taxon>
        <taxon>Bacillati</taxon>
        <taxon>Bacillota</taxon>
        <taxon>Bacilli</taxon>
        <taxon>Lactobacillales</taxon>
        <taxon>Lactobacillaceae</taxon>
        <taxon>Loigolactobacillus</taxon>
    </lineage>
</organism>
<feature type="signal peptide" evidence="6">
    <location>
        <begin position="1"/>
        <end position="27"/>
    </location>
</feature>
<evidence type="ECO:0000313" key="8">
    <source>
        <dbReference type="Proteomes" id="UP000051638"/>
    </source>
</evidence>
<keyword evidence="8" id="KW-1185">Reference proteome</keyword>
<dbReference type="InterPro" id="IPR006059">
    <property type="entry name" value="SBP"/>
</dbReference>
<feature type="binding site" evidence="5">
    <location>
        <position position="92"/>
    </location>
    <ligand>
        <name>spermidine</name>
        <dbReference type="ChEBI" id="CHEBI:57834"/>
    </ligand>
</feature>
<dbReference type="Gene3D" id="3.40.190.10">
    <property type="entry name" value="Periplasmic binding protein-like II"/>
    <property type="match status" value="2"/>
</dbReference>
<dbReference type="PANTHER" id="PTHR30222:SF17">
    <property type="entry name" value="SPERMIDINE_PUTRESCINE-BINDING PERIPLASMIC PROTEIN"/>
    <property type="match status" value="1"/>
</dbReference>
<dbReference type="Pfam" id="PF13416">
    <property type="entry name" value="SBP_bac_8"/>
    <property type="match status" value="1"/>
</dbReference>
<proteinExistence type="predicted"/>
<dbReference type="GO" id="GO:0042597">
    <property type="term" value="C:periplasmic space"/>
    <property type="evidence" value="ECO:0007669"/>
    <property type="project" value="UniProtKB-SubCell"/>
</dbReference>
<dbReference type="AlphaFoldDB" id="A0A0R2CXR2"/>
<name>A0A0R2CXR2_9LACO</name>
<evidence type="ECO:0000256" key="3">
    <source>
        <dbReference type="ARBA" id="ARBA00022729"/>
    </source>
</evidence>
<keyword evidence="3 6" id="KW-0732">Signal</keyword>
<reference evidence="7 8" key="1">
    <citation type="journal article" date="2015" name="Genome Announc.">
        <title>Expanding the biotechnology potential of lactobacilli through comparative genomics of 213 strains and associated genera.</title>
        <authorList>
            <person name="Sun Z."/>
            <person name="Harris H.M."/>
            <person name="McCann A."/>
            <person name="Guo C."/>
            <person name="Argimon S."/>
            <person name="Zhang W."/>
            <person name="Yang X."/>
            <person name="Jeffery I.B."/>
            <person name="Cooney J.C."/>
            <person name="Kagawa T.F."/>
            <person name="Liu W."/>
            <person name="Song Y."/>
            <person name="Salvetti E."/>
            <person name="Wrobel A."/>
            <person name="Rasinkangas P."/>
            <person name="Parkhill J."/>
            <person name="Rea M.C."/>
            <person name="O'Sullivan O."/>
            <person name="Ritari J."/>
            <person name="Douillard F.P."/>
            <person name="Paul Ross R."/>
            <person name="Yang R."/>
            <person name="Briner A.E."/>
            <person name="Felis G.E."/>
            <person name="de Vos W.M."/>
            <person name="Barrangou R."/>
            <person name="Klaenhammer T.R."/>
            <person name="Caufield P.W."/>
            <person name="Cui Y."/>
            <person name="Zhang H."/>
            <person name="O'Toole P.W."/>
        </authorList>
    </citation>
    <scope>NUCLEOTIDE SEQUENCE [LARGE SCALE GENOMIC DNA]</scope>
    <source>
        <strain evidence="7 8">DSM 20253</strain>
    </source>
</reference>
<dbReference type="PIRSF" id="PIRSF019574">
    <property type="entry name" value="Periplasmic_polyamine_BP"/>
    <property type="match status" value="1"/>
</dbReference>
<evidence type="ECO:0000256" key="2">
    <source>
        <dbReference type="ARBA" id="ARBA00022448"/>
    </source>
</evidence>
<keyword evidence="4" id="KW-0574">Periplasm</keyword>
<dbReference type="SUPFAM" id="SSF53850">
    <property type="entry name" value="Periplasmic binding protein-like II"/>
    <property type="match status" value="1"/>
</dbReference>
<protein>
    <submittedName>
        <fullName evidence="7">Spermidine putrescine-binding periplasmic protein</fullName>
    </submittedName>
</protein>
<evidence type="ECO:0000313" key="7">
    <source>
        <dbReference type="EMBL" id="KRM92843.1"/>
    </source>
</evidence>
<accession>A0A0R2CXR2</accession>
<dbReference type="CDD" id="cd13663">
    <property type="entry name" value="PBP2_PotD_PotF_like_2"/>
    <property type="match status" value="1"/>
</dbReference>
<dbReference type="GO" id="GO:0015846">
    <property type="term" value="P:polyamine transport"/>
    <property type="evidence" value="ECO:0007669"/>
    <property type="project" value="InterPro"/>
</dbReference>